<evidence type="ECO:0000313" key="2">
    <source>
        <dbReference type="Proteomes" id="UP000238348"/>
    </source>
</evidence>
<gene>
    <name evidence="1" type="ORF">SOCE26_036600</name>
</gene>
<protein>
    <submittedName>
        <fullName evidence="1">Uncharacterized protein</fullName>
    </submittedName>
</protein>
<evidence type="ECO:0000313" key="1">
    <source>
        <dbReference type="EMBL" id="AUX42232.1"/>
    </source>
</evidence>
<dbReference type="Proteomes" id="UP000238348">
    <property type="component" value="Chromosome"/>
</dbReference>
<sequence length="371" mass="41754">MLDALRVPMTAEEIETFLAGLTTYRERLGPRNGPGMSDLFLMGEDGRLSLNPGAPGLVAMRRAVRGLPHAVLVEREQPTASEMRCVVRRVEPESDAETRRNAELEEIARMARRAVLRVVPSAEDPQAVAVLDVDQRSIQTFIGRDVAELAGLLERFDVIAGLHIHDTLHALGFNADRRGVVELEPPQTSRRLNRAERTLQITPELLIAGTTRIRRPLGEPETVARYLLEGDYRRLARQIESDVKALHALYQYGVLHGAVRLRWGSVDEMLATDWALPGDVNLRQQLKSAHEKDAAVDLVVGMAPGWVDPWWQARRVRILDVRFPEVVVIRDERGADVLVATHEIQAIRLAAEDAEPWAWHRIRARNNRSKL</sequence>
<name>A0A2L0ESJ8_SORCE</name>
<accession>A0A2L0ESJ8</accession>
<proteinExistence type="predicted"/>
<dbReference type="EMBL" id="CP012673">
    <property type="protein sequence ID" value="AUX42232.1"/>
    <property type="molecule type" value="Genomic_DNA"/>
</dbReference>
<reference evidence="1 2" key="1">
    <citation type="submission" date="2015-09" db="EMBL/GenBank/DDBJ databases">
        <title>Sorangium comparison.</title>
        <authorList>
            <person name="Zaburannyi N."/>
            <person name="Bunk B."/>
            <person name="Overmann J."/>
            <person name="Mueller R."/>
        </authorList>
    </citation>
    <scope>NUCLEOTIDE SEQUENCE [LARGE SCALE GENOMIC DNA]</scope>
    <source>
        <strain evidence="1 2">So ce26</strain>
    </source>
</reference>
<dbReference type="AlphaFoldDB" id="A0A2L0ESJ8"/>
<organism evidence="1 2">
    <name type="scientific">Sorangium cellulosum</name>
    <name type="common">Polyangium cellulosum</name>
    <dbReference type="NCBI Taxonomy" id="56"/>
    <lineage>
        <taxon>Bacteria</taxon>
        <taxon>Pseudomonadati</taxon>
        <taxon>Myxococcota</taxon>
        <taxon>Polyangia</taxon>
        <taxon>Polyangiales</taxon>
        <taxon>Polyangiaceae</taxon>
        <taxon>Sorangium</taxon>
    </lineage>
</organism>